<comment type="caution">
    <text evidence="1">The sequence shown here is derived from an EMBL/GenBank/DDBJ whole genome shotgun (WGS) entry which is preliminary data.</text>
</comment>
<keyword evidence="2" id="KW-1185">Reference proteome</keyword>
<evidence type="ECO:0000313" key="1">
    <source>
        <dbReference type="EMBL" id="GME81625.1"/>
    </source>
</evidence>
<dbReference type="Proteomes" id="UP001165120">
    <property type="component" value="Unassembled WGS sequence"/>
</dbReference>
<reference evidence="1" key="1">
    <citation type="submission" date="2023-04" db="EMBL/GenBank/DDBJ databases">
        <title>Candida boidinii NBRC 10035.</title>
        <authorList>
            <person name="Ichikawa N."/>
            <person name="Sato H."/>
            <person name="Tonouchi N."/>
        </authorList>
    </citation>
    <scope>NUCLEOTIDE SEQUENCE</scope>
    <source>
        <strain evidence="1">NBRC 10035</strain>
    </source>
</reference>
<gene>
    <name evidence="1" type="ORF">Cboi02_000662700</name>
</gene>
<accession>A0A9W6T8X0</accession>
<dbReference type="EMBL" id="BSXN01004660">
    <property type="protein sequence ID" value="GME81625.1"/>
    <property type="molecule type" value="Genomic_DNA"/>
</dbReference>
<evidence type="ECO:0000313" key="2">
    <source>
        <dbReference type="Proteomes" id="UP001165120"/>
    </source>
</evidence>
<dbReference type="AlphaFoldDB" id="A0A9W6T8X0"/>
<name>A0A9W6T8X0_CANBO</name>
<proteinExistence type="predicted"/>
<sequence>MNNTGIYDIPGKLTNQLMITTTPYHTMFYPNTQLKYLHPISNVMDRYQQNDLHTKTFTFNLSYYDRKIKTQQTRDLLIQEFTNKTRPYRPGLLPSEFITPELPQDIEYKYVCQHEPSLYFQFIEYLKAWHSLVGTTNCCGMII</sequence>
<protein>
    <submittedName>
        <fullName evidence="1">Unnamed protein product</fullName>
    </submittedName>
</protein>
<organism evidence="1 2">
    <name type="scientific">Candida boidinii</name>
    <name type="common">Yeast</name>
    <dbReference type="NCBI Taxonomy" id="5477"/>
    <lineage>
        <taxon>Eukaryota</taxon>
        <taxon>Fungi</taxon>
        <taxon>Dikarya</taxon>
        <taxon>Ascomycota</taxon>
        <taxon>Saccharomycotina</taxon>
        <taxon>Pichiomycetes</taxon>
        <taxon>Pichiales</taxon>
        <taxon>Pichiaceae</taxon>
        <taxon>Ogataea</taxon>
        <taxon>Ogataea/Candida clade</taxon>
    </lineage>
</organism>